<dbReference type="Proteomes" id="UP000094256">
    <property type="component" value="Chromosome"/>
</dbReference>
<name>A0A1B3ZHW4_9SPHN</name>
<proteinExistence type="predicted"/>
<dbReference type="OrthoDB" id="9783269at2"/>
<evidence type="ECO:0008006" key="3">
    <source>
        <dbReference type="Google" id="ProtNLM"/>
    </source>
</evidence>
<dbReference type="GO" id="GO:0016791">
    <property type="term" value="F:phosphatase activity"/>
    <property type="evidence" value="ECO:0007669"/>
    <property type="project" value="TreeGrafter"/>
</dbReference>
<reference evidence="1 2" key="1">
    <citation type="submission" date="2016-01" db="EMBL/GenBank/DDBJ databases">
        <title>Complete genome and mega plasmid sequence of Sphingomonas panacis DCY99 elicits systemic resistance in rice to Xanthomonas oryzae.</title>
        <authorList>
            <person name="Kim Y.J."/>
            <person name="Yang D.C."/>
            <person name="Sing P."/>
        </authorList>
    </citation>
    <scope>NUCLEOTIDE SEQUENCE [LARGE SCALE GENOMIC DNA]</scope>
    <source>
        <strain evidence="1 2">DCY99</strain>
    </source>
</reference>
<dbReference type="SUPFAM" id="SSF53254">
    <property type="entry name" value="Phosphoglycerate mutase-like"/>
    <property type="match status" value="1"/>
</dbReference>
<accession>A0A1B3ZHW4</accession>
<dbReference type="PANTHER" id="PTHR48100">
    <property type="entry name" value="BROAD-SPECIFICITY PHOSPHATASE YOR283W-RELATED"/>
    <property type="match status" value="1"/>
</dbReference>
<dbReference type="Gene3D" id="3.40.50.1240">
    <property type="entry name" value="Phosphoglycerate mutase-like"/>
    <property type="match status" value="1"/>
</dbReference>
<dbReference type="SMART" id="SM00855">
    <property type="entry name" value="PGAM"/>
    <property type="match status" value="1"/>
</dbReference>
<dbReference type="GO" id="GO:0005737">
    <property type="term" value="C:cytoplasm"/>
    <property type="evidence" value="ECO:0007669"/>
    <property type="project" value="TreeGrafter"/>
</dbReference>
<dbReference type="InterPro" id="IPR013078">
    <property type="entry name" value="His_Pase_superF_clade-1"/>
</dbReference>
<keyword evidence="2" id="KW-1185">Reference proteome</keyword>
<sequence>MPMKIVILARHGAHAEVGHVLSGRSEIALSPRGQAEAVALAQALDGTPIASLHASPRRRARDTAAPLGERRGLAVEIAPALDEIDFGAFTGRSFAELDSDPDWFRWNAERATARCPDGETMAEASARAAGYLNSLAPDRLPALCVSHCDVIRGLVARQLGLGFDRMFALECDPASRTTLDLDSGRLVALNERVRP</sequence>
<dbReference type="AlphaFoldDB" id="A0A1B3ZHW4"/>
<dbReference type="InterPro" id="IPR050275">
    <property type="entry name" value="PGM_Phosphatase"/>
</dbReference>
<protein>
    <recommendedName>
        <fullName evidence="3">Phosphoglycerate mutase</fullName>
    </recommendedName>
</protein>
<evidence type="ECO:0000313" key="2">
    <source>
        <dbReference type="Proteomes" id="UP000094256"/>
    </source>
</evidence>
<dbReference type="Pfam" id="PF00300">
    <property type="entry name" value="His_Phos_1"/>
    <property type="match status" value="1"/>
</dbReference>
<dbReference type="CDD" id="cd07067">
    <property type="entry name" value="HP_PGM_like"/>
    <property type="match status" value="1"/>
</dbReference>
<dbReference type="InterPro" id="IPR029033">
    <property type="entry name" value="His_PPase_superfam"/>
</dbReference>
<organism evidence="1 2">
    <name type="scientific">Sphingomonas panacis</name>
    <dbReference type="NCBI Taxonomy" id="1560345"/>
    <lineage>
        <taxon>Bacteria</taxon>
        <taxon>Pseudomonadati</taxon>
        <taxon>Pseudomonadota</taxon>
        <taxon>Alphaproteobacteria</taxon>
        <taxon>Sphingomonadales</taxon>
        <taxon>Sphingomonadaceae</taxon>
        <taxon>Sphingomonas</taxon>
    </lineage>
</organism>
<evidence type="ECO:0000313" key="1">
    <source>
        <dbReference type="EMBL" id="AOH87014.1"/>
    </source>
</evidence>
<dbReference type="PANTHER" id="PTHR48100:SF62">
    <property type="entry name" value="GLUCOSYL-3-PHOSPHOGLYCERATE PHOSPHATASE"/>
    <property type="match status" value="1"/>
</dbReference>
<dbReference type="KEGG" id="span:AWL63_22110"/>
<dbReference type="EMBL" id="CP014168">
    <property type="protein sequence ID" value="AOH87014.1"/>
    <property type="molecule type" value="Genomic_DNA"/>
</dbReference>
<dbReference type="STRING" id="1560345.AWL63_22110"/>
<gene>
    <name evidence="1" type="ORF">AWL63_22110</name>
</gene>